<evidence type="ECO:0000313" key="2">
    <source>
        <dbReference type="Proteomes" id="UP000373449"/>
    </source>
</evidence>
<organism evidence="1 2">
    <name type="scientific">Budvicia aquatica</name>
    <dbReference type="NCBI Taxonomy" id="82979"/>
    <lineage>
        <taxon>Bacteria</taxon>
        <taxon>Pseudomonadati</taxon>
        <taxon>Pseudomonadota</taxon>
        <taxon>Gammaproteobacteria</taxon>
        <taxon>Enterobacterales</taxon>
        <taxon>Budviciaceae</taxon>
        <taxon>Budvicia</taxon>
    </lineage>
</organism>
<dbReference type="AlphaFoldDB" id="A0A484ZSD1"/>
<gene>
    <name evidence="1" type="ORF">NCTC12282_05406</name>
</gene>
<evidence type="ECO:0008006" key="3">
    <source>
        <dbReference type="Google" id="ProtNLM"/>
    </source>
</evidence>
<evidence type="ECO:0000313" key="1">
    <source>
        <dbReference type="EMBL" id="VFS51757.1"/>
    </source>
</evidence>
<accession>A0A484ZSD1</accession>
<dbReference type="Proteomes" id="UP000373449">
    <property type="component" value="Unassembled WGS sequence"/>
</dbReference>
<proteinExistence type="predicted"/>
<dbReference type="EMBL" id="CAADJA010000002">
    <property type="protein sequence ID" value="VFS51757.1"/>
    <property type="molecule type" value="Genomic_DNA"/>
</dbReference>
<protein>
    <recommendedName>
        <fullName evidence="3">Inner membrane protein yqiK</fullName>
    </recommendedName>
</protein>
<reference evidence="1 2" key="1">
    <citation type="submission" date="2019-03" db="EMBL/GenBank/DDBJ databases">
        <authorList>
            <consortium name="Pathogen Informatics"/>
        </authorList>
    </citation>
    <scope>NUCLEOTIDE SEQUENCE [LARGE SCALE GENOMIC DNA]</scope>
    <source>
        <strain evidence="1 2">NCTC12282</strain>
    </source>
</reference>
<sequence>MVRERVAVEKTVAQEEERIKEVRMVSEADRQKQVTIIQAQADAEQDLVRQVKQSRSR</sequence>
<name>A0A484ZSD1_9GAMM</name>